<evidence type="ECO:0000313" key="3">
    <source>
        <dbReference type="Proteomes" id="UP000178344"/>
    </source>
</evidence>
<feature type="chain" id="PRO_5009523353" evidence="1">
    <location>
        <begin position="28"/>
        <end position="585"/>
    </location>
</feature>
<protein>
    <submittedName>
        <fullName evidence="2">Uncharacterized protein</fullName>
    </submittedName>
</protein>
<sequence>MPRLLKNIVVLLLIVGFFAESALIVHAQTSGDTTLDPVFGTALGNAASNVTSSVGCAAGGGGILGSIGGLLGNAASSIGGTAASSIGSALGLGGGVSSALGGLAGGGEVPVRDRSVISNTQSIARSQSTLVNKECVLDGIARGLQQVILRQVTTSIIRWANSGFQGNPSFITDINGFLRGVADQAFGEFLADNGLAGLCTAFRTPVLYGVRLYFQEPFQRRAACTLSDITSSASSFFNGGWYGGVRTKVISVDRFIEGDWSSGGWGTWYGMVTQDQNNPYGAFLLSVDEGQKRMNAATYAAERKASYGSGFLSFEDCKTVQGINGPQKQCQIVTPGSIIRDQVNSAIGTDLRVLENADEINELISAVASGLVLNILGGQRGLLGIGDSRTGTNTSYLDVYSGTSNSILSGTAQEDALAMVSRSLQDEYALQNTITGTLSYISQARLQVEAVAACYNTKISSGTLSSQNLALAQTNILAASSTINTLIVPREEILKPIVSSTASNIKALTDIETALAFAQTDGELAVAATAYQNLLLQNKIHTGADLADAVSFRQTIINEMNDIMNNAAAKQNECANFPPPETTIL</sequence>
<keyword evidence="1" id="KW-0732">Signal</keyword>
<name>A0A1F6CER6_9BACT</name>
<proteinExistence type="predicted"/>
<dbReference type="EMBL" id="MFKQ01000003">
    <property type="protein sequence ID" value="OGG47676.1"/>
    <property type="molecule type" value="Genomic_DNA"/>
</dbReference>
<dbReference type="AlphaFoldDB" id="A0A1F6CER6"/>
<evidence type="ECO:0000313" key="2">
    <source>
        <dbReference type="EMBL" id="OGG47676.1"/>
    </source>
</evidence>
<dbReference type="Proteomes" id="UP000178344">
    <property type="component" value="Unassembled WGS sequence"/>
</dbReference>
<comment type="caution">
    <text evidence="2">The sequence shown here is derived from an EMBL/GenBank/DDBJ whole genome shotgun (WGS) entry which is preliminary data.</text>
</comment>
<gene>
    <name evidence="2" type="ORF">A2671_01590</name>
</gene>
<reference evidence="2 3" key="1">
    <citation type="journal article" date="2016" name="Nat. Commun.">
        <title>Thousands of microbial genomes shed light on interconnected biogeochemical processes in an aquifer system.</title>
        <authorList>
            <person name="Anantharaman K."/>
            <person name="Brown C.T."/>
            <person name="Hug L.A."/>
            <person name="Sharon I."/>
            <person name="Castelle C.J."/>
            <person name="Probst A.J."/>
            <person name="Thomas B.C."/>
            <person name="Singh A."/>
            <person name="Wilkins M.J."/>
            <person name="Karaoz U."/>
            <person name="Brodie E.L."/>
            <person name="Williams K.H."/>
            <person name="Hubbard S.S."/>
            <person name="Banfield J.F."/>
        </authorList>
    </citation>
    <scope>NUCLEOTIDE SEQUENCE [LARGE SCALE GENOMIC DNA]</scope>
</reference>
<organism evidence="2 3">
    <name type="scientific">Candidatus Kaiserbacteria bacterium RIFCSPHIGHO2_01_FULL_49_13</name>
    <dbReference type="NCBI Taxonomy" id="1798477"/>
    <lineage>
        <taxon>Bacteria</taxon>
        <taxon>Candidatus Kaiseribacteriota</taxon>
    </lineage>
</organism>
<feature type="signal peptide" evidence="1">
    <location>
        <begin position="1"/>
        <end position="27"/>
    </location>
</feature>
<accession>A0A1F6CER6</accession>
<evidence type="ECO:0000256" key="1">
    <source>
        <dbReference type="SAM" id="SignalP"/>
    </source>
</evidence>